<evidence type="ECO:0000313" key="4">
    <source>
        <dbReference type="EMBL" id="WNO53094.1"/>
    </source>
</evidence>
<dbReference type="EMBL" id="CP135076">
    <property type="protein sequence ID" value="WNO53094.1"/>
    <property type="molecule type" value="Genomic_DNA"/>
</dbReference>
<keyword evidence="4" id="KW-0378">Hydrolase</keyword>
<evidence type="ECO:0000259" key="3">
    <source>
        <dbReference type="Pfam" id="PF12146"/>
    </source>
</evidence>
<dbReference type="Proteomes" id="UP001302249">
    <property type="component" value="Chromosome"/>
</dbReference>
<keyword evidence="5" id="KW-1185">Reference proteome</keyword>
<evidence type="ECO:0000256" key="1">
    <source>
        <dbReference type="SAM" id="MobiDB-lite"/>
    </source>
</evidence>
<dbReference type="GO" id="GO:0016787">
    <property type="term" value="F:hydrolase activity"/>
    <property type="evidence" value="ECO:0007669"/>
    <property type="project" value="UniProtKB-KW"/>
</dbReference>
<feature type="chain" id="PRO_5047510449" evidence="2">
    <location>
        <begin position="23"/>
        <end position="271"/>
    </location>
</feature>
<protein>
    <submittedName>
        <fullName evidence="4">Alpha/beta hydrolase</fullName>
    </submittedName>
</protein>
<evidence type="ECO:0000256" key="2">
    <source>
        <dbReference type="SAM" id="SignalP"/>
    </source>
</evidence>
<sequence>MPRRLSLLFGILVLAGCSPQPAGTQADRERAADRAQPSGSESVAAGAAAGRAEMLTAADGERVFATYYAADDPKAIILLFHQAGASRAEYDTIAPRLVRAGYSALAIDQRSGGAMFGANRTVRARGGSVDAYLQTMPDLEAAFAWAQARKLPVVLWGSSYSASLIFVLAARHPGETAAILSFSPGEYLDDGHAIRDAAAKVTAPSFITAASDPEEIAKARAIFESLPGDDDIFYEPEHGVHGSSTLIAARDPQGAAANWEPVIRFLKTTLG</sequence>
<feature type="signal peptide" evidence="2">
    <location>
        <begin position="1"/>
        <end position="22"/>
    </location>
</feature>
<feature type="domain" description="Serine aminopeptidase S33" evidence="3">
    <location>
        <begin position="72"/>
        <end position="204"/>
    </location>
</feature>
<dbReference type="Gene3D" id="3.40.50.1820">
    <property type="entry name" value="alpha/beta hydrolase"/>
    <property type="match status" value="1"/>
</dbReference>
<keyword evidence="2" id="KW-0732">Signal</keyword>
<dbReference type="SUPFAM" id="SSF53474">
    <property type="entry name" value="alpha/beta-Hydrolases"/>
    <property type="match status" value="1"/>
</dbReference>
<gene>
    <name evidence="4" type="ORF">RPR59_11625</name>
</gene>
<evidence type="ECO:0000313" key="5">
    <source>
        <dbReference type="Proteomes" id="UP001302249"/>
    </source>
</evidence>
<dbReference type="InterPro" id="IPR022742">
    <property type="entry name" value="Hydrolase_4"/>
</dbReference>
<dbReference type="PROSITE" id="PS51257">
    <property type="entry name" value="PROKAR_LIPOPROTEIN"/>
    <property type="match status" value="1"/>
</dbReference>
<dbReference type="RefSeq" id="WP_313914216.1">
    <property type="nucleotide sequence ID" value="NZ_CP135076.1"/>
</dbReference>
<dbReference type="InterPro" id="IPR029058">
    <property type="entry name" value="AB_hydrolase_fold"/>
</dbReference>
<accession>A0ABZ0B9V1</accession>
<dbReference type="Pfam" id="PF12146">
    <property type="entry name" value="Hydrolase_4"/>
    <property type="match status" value="1"/>
</dbReference>
<proteinExistence type="predicted"/>
<organism evidence="4 5">
    <name type="scientific">Stakelama saccharophila</name>
    <dbReference type="NCBI Taxonomy" id="3075605"/>
    <lineage>
        <taxon>Bacteria</taxon>
        <taxon>Pseudomonadati</taxon>
        <taxon>Pseudomonadota</taxon>
        <taxon>Alphaproteobacteria</taxon>
        <taxon>Sphingomonadales</taxon>
        <taxon>Sphingomonadaceae</taxon>
        <taxon>Stakelama</taxon>
    </lineage>
</organism>
<reference evidence="4 5" key="1">
    <citation type="submission" date="2023-09" db="EMBL/GenBank/DDBJ databases">
        <authorList>
            <person name="Rey-Velasco X."/>
        </authorList>
    </citation>
    <scope>NUCLEOTIDE SEQUENCE [LARGE SCALE GENOMIC DNA]</scope>
    <source>
        <strain evidence="4 5">W311</strain>
    </source>
</reference>
<name>A0ABZ0B9V1_9SPHN</name>
<feature type="region of interest" description="Disordered" evidence="1">
    <location>
        <begin position="20"/>
        <end position="43"/>
    </location>
</feature>